<organism evidence="2 3">
    <name type="scientific">Puccinia coronata f. sp. avenae</name>
    <dbReference type="NCBI Taxonomy" id="200324"/>
    <lineage>
        <taxon>Eukaryota</taxon>
        <taxon>Fungi</taxon>
        <taxon>Dikarya</taxon>
        <taxon>Basidiomycota</taxon>
        <taxon>Pucciniomycotina</taxon>
        <taxon>Pucciniomycetes</taxon>
        <taxon>Pucciniales</taxon>
        <taxon>Pucciniaceae</taxon>
        <taxon>Puccinia</taxon>
    </lineage>
</organism>
<feature type="compositionally biased region" description="Polar residues" evidence="1">
    <location>
        <begin position="25"/>
        <end position="43"/>
    </location>
</feature>
<evidence type="ECO:0000313" key="2">
    <source>
        <dbReference type="EMBL" id="PLW25931.1"/>
    </source>
</evidence>
<proteinExistence type="predicted"/>
<accession>A0A2N5TKB7</accession>
<reference evidence="2 3" key="1">
    <citation type="submission" date="2017-11" db="EMBL/GenBank/DDBJ databases">
        <title>De novo assembly and phasing of dikaryotic genomes from two isolates of Puccinia coronata f. sp. avenae, the causal agent of oat crown rust.</title>
        <authorList>
            <person name="Miller M.E."/>
            <person name="Zhang Y."/>
            <person name="Omidvar V."/>
            <person name="Sperschneider J."/>
            <person name="Schwessinger B."/>
            <person name="Raley C."/>
            <person name="Palmer J.M."/>
            <person name="Garnica D."/>
            <person name="Upadhyaya N."/>
            <person name="Rathjen J."/>
            <person name="Taylor J.M."/>
            <person name="Park R.F."/>
            <person name="Dodds P.N."/>
            <person name="Hirsch C.D."/>
            <person name="Kianian S.F."/>
            <person name="Figueroa M."/>
        </authorList>
    </citation>
    <scope>NUCLEOTIDE SEQUENCE [LARGE SCALE GENOMIC DNA]</scope>
    <source>
        <strain evidence="2">12SD80</strain>
    </source>
</reference>
<evidence type="ECO:0000313" key="3">
    <source>
        <dbReference type="Proteomes" id="UP000235392"/>
    </source>
</evidence>
<dbReference type="EMBL" id="PGCI01000497">
    <property type="protein sequence ID" value="PLW25931.1"/>
    <property type="molecule type" value="Genomic_DNA"/>
</dbReference>
<gene>
    <name evidence="2" type="ORF">PCASD_26795</name>
</gene>
<dbReference type="AlphaFoldDB" id="A0A2N5TKB7"/>
<protein>
    <submittedName>
        <fullName evidence="2">Uncharacterized protein</fullName>
    </submittedName>
</protein>
<feature type="region of interest" description="Disordered" evidence="1">
    <location>
        <begin position="25"/>
        <end position="51"/>
    </location>
</feature>
<name>A0A2N5TKB7_9BASI</name>
<evidence type="ECO:0000256" key="1">
    <source>
        <dbReference type="SAM" id="MobiDB-lite"/>
    </source>
</evidence>
<comment type="caution">
    <text evidence="2">The sequence shown here is derived from an EMBL/GenBank/DDBJ whole genome shotgun (WGS) entry which is preliminary data.</text>
</comment>
<dbReference type="Proteomes" id="UP000235392">
    <property type="component" value="Unassembled WGS sequence"/>
</dbReference>
<sequence>MAAPNTTIPFLTTNNAGTLQNKVIPTSDPNCLVPNYTNNNAAPSTDKDKANKQVDYNKDSLDYNLKDQTLLASSLTPPGPGKGTASRTTDLAAQVKAMTLPQIERENHWKDSAMEINQPLNLLADTRIHPSSKANLLEDTCTHSLSNTNKDDDLEVITHKDTEDVTLLTKPKKIQCLVKEHIAIRDKFLQAQKVNNTLKMKTMLFKAQESQKSLRSSFRTRKLSHTLKGGICGK</sequence>